<protein>
    <recommendedName>
        <fullName evidence="5">Apolipoprotein L3</fullName>
    </recommendedName>
</protein>
<evidence type="ECO:0000313" key="3">
    <source>
        <dbReference type="EMBL" id="GBN77686.1"/>
    </source>
</evidence>
<gene>
    <name evidence="3" type="ORF">AVEN_226809_1</name>
</gene>
<accession>A0A4Y2RQP9</accession>
<keyword evidence="2" id="KW-0472">Membrane</keyword>
<feature type="transmembrane region" description="Helical" evidence="2">
    <location>
        <begin position="120"/>
        <end position="141"/>
    </location>
</feature>
<dbReference type="GO" id="GO:0005576">
    <property type="term" value="C:extracellular region"/>
    <property type="evidence" value="ECO:0007669"/>
    <property type="project" value="InterPro"/>
</dbReference>
<dbReference type="GO" id="GO:0008289">
    <property type="term" value="F:lipid binding"/>
    <property type="evidence" value="ECO:0007669"/>
    <property type="project" value="InterPro"/>
</dbReference>
<keyword evidence="4" id="KW-1185">Reference proteome</keyword>
<dbReference type="AlphaFoldDB" id="A0A4Y2RQP9"/>
<dbReference type="EMBL" id="BGPR01017914">
    <property type="protein sequence ID" value="GBN77686.1"/>
    <property type="molecule type" value="Genomic_DNA"/>
</dbReference>
<dbReference type="GO" id="GO:0006869">
    <property type="term" value="P:lipid transport"/>
    <property type="evidence" value="ECO:0007669"/>
    <property type="project" value="InterPro"/>
</dbReference>
<dbReference type="Gene3D" id="1.20.1170.10">
    <property type="match status" value="1"/>
</dbReference>
<reference evidence="3 4" key="1">
    <citation type="journal article" date="2019" name="Sci. Rep.">
        <title>Orb-weaving spider Araneus ventricosus genome elucidates the spidroin gene catalogue.</title>
        <authorList>
            <person name="Kono N."/>
            <person name="Nakamura H."/>
            <person name="Ohtoshi R."/>
            <person name="Moran D.A.P."/>
            <person name="Shinohara A."/>
            <person name="Yoshida Y."/>
            <person name="Fujiwara M."/>
            <person name="Mori M."/>
            <person name="Tomita M."/>
            <person name="Arakawa K."/>
        </authorList>
    </citation>
    <scope>NUCLEOTIDE SEQUENCE [LARGE SCALE GENOMIC DNA]</scope>
</reference>
<sequence length="492" mass="54134">MNRAKLFERIFGSNRNDEEPIITDSELSLASFAYDVAYDEIHKGQKDPDDDDDSVLSFDIKMEAAMDNFKRVVELFKKSRKANQAFLKNFDHWSSFRKSNVQRLKEIAEKIQTDKFNSDIAKVVGGVVAAAGGVVAGLSFLTPLAPVTLPLAISGGVASALGGGVVVGTTGTEIALLKNKLEEAKTLAMQEEVNFSTMAQWFTHTKELKEALGSLLNYALVNEMSECVQKFLDGMINLKNLKVGDFKNQFKQVLKMCMGKMSKCSKIKDEFGDDVAPAVMTFIFVVCVMRDENRLVLDCVMITHHLALGLMSALDIGVHTSRMIVGLATKGTAAAGRTAPAAIARIAAMGTLVALGIVIDVLNVVLSSIAIHKRLQSKHAKIVKDAAEQLEKEFLFIESVYNELRKYKAISLTDVTEWTTIVVNHIPVQAGEEDLKMAVKLLLSEEAWGCIKLRRLPTSGNNWFVKVPASHSQMLLLQSELIIKGERCVVIH</sequence>
<dbReference type="OrthoDB" id="6429395at2759"/>
<dbReference type="PANTHER" id="PTHR14096">
    <property type="entry name" value="APOLIPOPROTEIN L"/>
    <property type="match status" value="1"/>
</dbReference>
<dbReference type="Proteomes" id="UP000499080">
    <property type="component" value="Unassembled WGS sequence"/>
</dbReference>
<evidence type="ECO:0000313" key="4">
    <source>
        <dbReference type="Proteomes" id="UP000499080"/>
    </source>
</evidence>
<dbReference type="Pfam" id="PF05461">
    <property type="entry name" value="ApoL"/>
    <property type="match status" value="1"/>
</dbReference>
<keyword evidence="2" id="KW-1133">Transmembrane helix</keyword>
<comment type="similarity">
    <text evidence="1">Belongs to the apolipoprotein L family.</text>
</comment>
<evidence type="ECO:0008006" key="5">
    <source>
        <dbReference type="Google" id="ProtNLM"/>
    </source>
</evidence>
<dbReference type="InterPro" id="IPR008405">
    <property type="entry name" value="ApoL"/>
</dbReference>
<keyword evidence="2" id="KW-0812">Transmembrane</keyword>
<name>A0A4Y2RQP9_ARAVE</name>
<organism evidence="3 4">
    <name type="scientific">Araneus ventricosus</name>
    <name type="common">Orbweaver spider</name>
    <name type="synonym">Epeira ventricosa</name>
    <dbReference type="NCBI Taxonomy" id="182803"/>
    <lineage>
        <taxon>Eukaryota</taxon>
        <taxon>Metazoa</taxon>
        <taxon>Ecdysozoa</taxon>
        <taxon>Arthropoda</taxon>
        <taxon>Chelicerata</taxon>
        <taxon>Arachnida</taxon>
        <taxon>Araneae</taxon>
        <taxon>Araneomorphae</taxon>
        <taxon>Entelegynae</taxon>
        <taxon>Araneoidea</taxon>
        <taxon>Araneidae</taxon>
        <taxon>Araneus</taxon>
    </lineage>
</organism>
<dbReference type="GO" id="GO:0016020">
    <property type="term" value="C:membrane"/>
    <property type="evidence" value="ECO:0007669"/>
    <property type="project" value="TreeGrafter"/>
</dbReference>
<feature type="transmembrane region" description="Helical" evidence="2">
    <location>
        <begin position="147"/>
        <end position="170"/>
    </location>
</feature>
<evidence type="ECO:0000256" key="1">
    <source>
        <dbReference type="ARBA" id="ARBA00010090"/>
    </source>
</evidence>
<feature type="transmembrane region" description="Helical" evidence="2">
    <location>
        <begin position="346"/>
        <end position="371"/>
    </location>
</feature>
<proteinExistence type="inferred from homology"/>
<evidence type="ECO:0000256" key="2">
    <source>
        <dbReference type="SAM" id="Phobius"/>
    </source>
</evidence>
<comment type="caution">
    <text evidence="3">The sequence shown here is derived from an EMBL/GenBank/DDBJ whole genome shotgun (WGS) entry which is preliminary data.</text>
</comment>
<dbReference type="GO" id="GO:0042157">
    <property type="term" value="P:lipoprotein metabolic process"/>
    <property type="evidence" value="ECO:0007669"/>
    <property type="project" value="InterPro"/>
</dbReference>
<dbReference type="PANTHER" id="PTHR14096:SF28">
    <property type="entry name" value="APOLIPOPROTEIN L, 1-RELATED"/>
    <property type="match status" value="1"/>
</dbReference>